<protein>
    <submittedName>
        <fullName evidence="1">Uncharacterized protein</fullName>
    </submittedName>
</protein>
<dbReference type="Proteomes" id="UP000282438">
    <property type="component" value="Chromosome"/>
</dbReference>
<gene>
    <name evidence="1" type="ORF">EJO50_03030</name>
</gene>
<evidence type="ECO:0000313" key="1">
    <source>
        <dbReference type="EMBL" id="AZN35550.1"/>
    </source>
</evidence>
<organism evidence="1 2">
    <name type="scientific">Iodobacter ciconiae</name>
    <dbReference type="NCBI Taxonomy" id="2496266"/>
    <lineage>
        <taxon>Bacteria</taxon>
        <taxon>Pseudomonadati</taxon>
        <taxon>Pseudomonadota</taxon>
        <taxon>Betaproteobacteria</taxon>
        <taxon>Neisseriales</taxon>
        <taxon>Chitinibacteraceae</taxon>
        <taxon>Iodobacter</taxon>
    </lineage>
</organism>
<evidence type="ECO:0000313" key="2">
    <source>
        <dbReference type="Proteomes" id="UP000282438"/>
    </source>
</evidence>
<reference evidence="1 2" key="1">
    <citation type="submission" date="2018-12" db="EMBL/GenBank/DDBJ databases">
        <title>Complete genome sequence of Iodobacter sp. H11R3.</title>
        <authorList>
            <person name="Bae J.-W."/>
        </authorList>
    </citation>
    <scope>NUCLEOTIDE SEQUENCE [LARGE SCALE GENOMIC DNA]</scope>
    <source>
        <strain evidence="1 2">H11R3</strain>
    </source>
</reference>
<dbReference type="AlphaFoldDB" id="A0A3S8ZPY8"/>
<dbReference type="RefSeq" id="WP_125971517.1">
    <property type="nucleotide sequence ID" value="NZ_CP034433.1"/>
</dbReference>
<dbReference type="OrthoDB" id="8775830at2"/>
<proteinExistence type="predicted"/>
<sequence length="203" mass="22602">MSQLDENTKKLAAIAYGEASALNLPAEIGGIAFAVANRARAWGGKTVNQLLSADPNYTYAISDGNPRFKRLMEATPEAIGKDTGMALALDWATKAIANQGDDPSNGAYWWDGVDFKTNYRNHPKVKDGFQFGDPAHNIFSVEEKSKPVTIYWKVRNKKTRKEVNSSVRGSYEYVWKSTAAHGKTIFWTHNEEYLTATGGKEYR</sequence>
<dbReference type="KEGG" id="iod:EJO50_03030"/>
<keyword evidence="2" id="KW-1185">Reference proteome</keyword>
<dbReference type="EMBL" id="CP034433">
    <property type="protein sequence ID" value="AZN35550.1"/>
    <property type="molecule type" value="Genomic_DNA"/>
</dbReference>
<accession>A0A3S8ZPY8</accession>
<name>A0A3S8ZPY8_9NEIS</name>